<sequence>MLRLGITVLGVNDIERATEFWSAALGVTTSSEWDYPDWRTLSDERGPVLGLMHSETPVQQHPRVHLDLFVDSRSEQDAEVARLVGLGATKVDWELYPEDPDFVVLADPEGNIFCVVDLSHAQ</sequence>
<dbReference type="PANTHER" id="PTHR35908:SF1">
    <property type="entry name" value="CONSERVED PROTEIN"/>
    <property type="match status" value="1"/>
</dbReference>
<evidence type="ECO:0000313" key="3">
    <source>
        <dbReference type="Proteomes" id="UP001229651"/>
    </source>
</evidence>
<reference evidence="2 3" key="1">
    <citation type="submission" date="2023-07" db="EMBL/GenBank/DDBJ databases">
        <title>Sequencing the genomes of 1000 actinobacteria strains.</title>
        <authorList>
            <person name="Klenk H.-P."/>
        </authorList>
    </citation>
    <scope>NUCLEOTIDE SEQUENCE [LARGE SCALE GENOMIC DNA]</scope>
    <source>
        <strain evidence="2 3">DSM 45805</strain>
    </source>
</reference>
<evidence type="ECO:0000259" key="1">
    <source>
        <dbReference type="PROSITE" id="PS51819"/>
    </source>
</evidence>
<dbReference type="Proteomes" id="UP001229651">
    <property type="component" value="Unassembled WGS sequence"/>
</dbReference>
<dbReference type="InterPro" id="IPR041581">
    <property type="entry name" value="Glyoxalase_6"/>
</dbReference>
<proteinExistence type="predicted"/>
<organism evidence="2 3">
    <name type="scientific">Amycolatopsis thermophila</name>
    <dbReference type="NCBI Taxonomy" id="206084"/>
    <lineage>
        <taxon>Bacteria</taxon>
        <taxon>Bacillati</taxon>
        <taxon>Actinomycetota</taxon>
        <taxon>Actinomycetes</taxon>
        <taxon>Pseudonocardiales</taxon>
        <taxon>Pseudonocardiaceae</taxon>
        <taxon>Amycolatopsis</taxon>
    </lineage>
</organism>
<dbReference type="PROSITE" id="PS51819">
    <property type="entry name" value="VOC"/>
    <property type="match status" value="1"/>
</dbReference>
<dbReference type="PANTHER" id="PTHR35908">
    <property type="entry name" value="HYPOTHETICAL FUSION PROTEIN"/>
    <property type="match status" value="1"/>
</dbReference>
<protein>
    <submittedName>
        <fullName evidence="2">Enzyme related to lactoylglutathione lyase</fullName>
    </submittedName>
</protein>
<comment type="caution">
    <text evidence="2">The sequence shown here is derived from an EMBL/GenBank/DDBJ whole genome shotgun (WGS) entry which is preliminary data.</text>
</comment>
<dbReference type="InterPro" id="IPR029068">
    <property type="entry name" value="Glyas_Bleomycin-R_OHBP_Dase"/>
</dbReference>
<gene>
    <name evidence="2" type="ORF">FB470_001394</name>
</gene>
<name>A0ABU0EQ23_9PSEU</name>
<accession>A0ABU0EQ23</accession>
<feature type="domain" description="VOC" evidence="1">
    <location>
        <begin position="3"/>
        <end position="118"/>
    </location>
</feature>
<dbReference type="SUPFAM" id="SSF54593">
    <property type="entry name" value="Glyoxalase/Bleomycin resistance protein/Dihydroxybiphenyl dioxygenase"/>
    <property type="match status" value="1"/>
</dbReference>
<dbReference type="Pfam" id="PF18029">
    <property type="entry name" value="Glyoxalase_6"/>
    <property type="match status" value="1"/>
</dbReference>
<evidence type="ECO:0000313" key="2">
    <source>
        <dbReference type="EMBL" id="MDQ0377400.1"/>
    </source>
</evidence>
<dbReference type="Gene3D" id="3.10.180.10">
    <property type="entry name" value="2,3-Dihydroxybiphenyl 1,2-Dioxygenase, domain 1"/>
    <property type="match status" value="1"/>
</dbReference>
<keyword evidence="3" id="KW-1185">Reference proteome</keyword>
<dbReference type="RefSeq" id="WP_306989693.1">
    <property type="nucleotide sequence ID" value="NZ_JAUSUT010000001.1"/>
</dbReference>
<dbReference type="CDD" id="cd06587">
    <property type="entry name" value="VOC"/>
    <property type="match status" value="1"/>
</dbReference>
<keyword evidence="2" id="KW-0456">Lyase</keyword>
<dbReference type="InterPro" id="IPR037523">
    <property type="entry name" value="VOC_core"/>
</dbReference>
<dbReference type="GO" id="GO:0016829">
    <property type="term" value="F:lyase activity"/>
    <property type="evidence" value="ECO:0007669"/>
    <property type="project" value="UniProtKB-KW"/>
</dbReference>
<dbReference type="EMBL" id="JAUSUT010000001">
    <property type="protein sequence ID" value="MDQ0377400.1"/>
    <property type="molecule type" value="Genomic_DNA"/>
</dbReference>